<proteinExistence type="predicted"/>
<reference evidence="2" key="1">
    <citation type="journal article" date="2019" name="Int. J. Syst. Evol. Microbiol.">
        <title>The Global Catalogue of Microorganisms (GCM) 10K type strain sequencing project: providing services to taxonomists for standard genome sequencing and annotation.</title>
        <authorList>
            <consortium name="The Broad Institute Genomics Platform"/>
            <consortium name="The Broad Institute Genome Sequencing Center for Infectious Disease"/>
            <person name="Wu L."/>
            <person name="Ma J."/>
        </authorList>
    </citation>
    <scope>NUCLEOTIDE SEQUENCE [LARGE SCALE GENOMIC DNA]</scope>
    <source>
        <strain evidence="2">JCM 14283</strain>
    </source>
</reference>
<evidence type="ECO:0000313" key="2">
    <source>
        <dbReference type="Proteomes" id="UP001501285"/>
    </source>
</evidence>
<sequence>MEGQTGEHAAASSRENRARVYERVLAHIVSSFGPDGAPLKDEASVRAMAASWASTETLDALSQWFRYGARYSGQVTNKSWSFELVYRVVSAMRKDIDPDVTISKNDLMKMIFNDYDATKHDSPTVLSIVLNAAGTVIGP</sequence>
<organism evidence="1 2">
    <name type="scientific">Terrabacter terrae</name>
    <dbReference type="NCBI Taxonomy" id="318434"/>
    <lineage>
        <taxon>Bacteria</taxon>
        <taxon>Bacillati</taxon>
        <taxon>Actinomycetota</taxon>
        <taxon>Actinomycetes</taxon>
        <taxon>Micrococcales</taxon>
        <taxon>Intrasporangiaceae</taxon>
        <taxon>Terrabacter</taxon>
    </lineage>
</organism>
<dbReference type="Proteomes" id="UP001501285">
    <property type="component" value="Unassembled WGS sequence"/>
</dbReference>
<name>A0ABP4KKY4_9MICO</name>
<evidence type="ECO:0000313" key="1">
    <source>
        <dbReference type="EMBL" id="GAA1505560.1"/>
    </source>
</evidence>
<protein>
    <submittedName>
        <fullName evidence="1">Uncharacterized protein</fullName>
    </submittedName>
</protein>
<dbReference type="EMBL" id="BAAANB010000200">
    <property type="protein sequence ID" value="GAA1505560.1"/>
    <property type="molecule type" value="Genomic_DNA"/>
</dbReference>
<comment type="caution">
    <text evidence="1">The sequence shown here is derived from an EMBL/GenBank/DDBJ whole genome shotgun (WGS) entry which is preliminary data.</text>
</comment>
<gene>
    <name evidence="1" type="ORF">GCM10009740_40280</name>
</gene>
<accession>A0ABP4KKY4</accession>
<keyword evidence="2" id="KW-1185">Reference proteome</keyword>